<dbReference type="AlphaFoldDB" id="K2S157"/>
<dbReference type="InParanoid" id="K2S157"/>
<proteinExistence type="predicted"/>
<dbReference type="InterPro" id="IPR008928">
    <property type="entry name" value="6-hairpin_glycosidase_sf"/>
</dbReference>
<gene>
    <name evidence="8" type="ORF">MPH_01987</name>
</gene>
<keyword evidence="3" id="KW-0378">Hydrolase</keyword>
<dbReference type="GO" id="GO:0005975">
    <property type="term" value="P:carbohydrate metabolic process"/>
    <property type="evidence" value="ECO:0007669"/>
    <property type="project" value="InterPro"/>
</dbReference>
<dbReference type="Pfam" id="PF08531">
    <property type="entry name" value="Bac_rhamnosid_N"/>
    <property type="match status" value="1"/>
</dbReference>
<dbReference type="eggNOG" id="ENOG502QXBB">
    <property type="taxonomic scope" value="Eukaryota"/>
</dbReference>
<evidence type="ECO:0000259" key="7">
    <source>
        <dbReference type="Pfam" id="PF17390"/>
    </source>
</evidence>
<comment type="caution">
    <text evidence="8">The sequence shown here is derived from an EMBL/GenBank/DDBJ whole genome shotgun (WGS) entry which is preliminary data.</text>
</comment>
<dbReference type="OrthoDB" id="10036721at2759"/>
<evidence type="ECO:0000256" key="2">
    <source>
        <dbReference type="ARBA" id="ARBA00012652"/>
    </source>
</evidence>
<dbReference type="Pfam" id="PF05592">
    <property type="entry name" value="Bac_rhamnosid"/>
    <property type="match status" value="1"/>
</dbReference>
<dbReference type="Gene3D" id="1.50.10.10">
    <property type="match status" value="1"/>
</dbReference>
<dbReference type="HOGENOM" id="CLU_002926_0_2_1"/>
<dbReference type="GO" id="GO:0030596">
    <property type="term" value="F:alpha-L-rhamnosidase activity"/>
    <property type="evidence" value="ECO:0007669"/>
    <property type="project" value="UniProtKB-EC"/>
</dbReference>
<dbReference type="EMBL" id="AHHD01000080">
    <property type="protein sequence ID" value="EKG20723.1"/>
    <property type="molecule type" value="Genomic_DNA"/>
</dbReference>
<accession>K2S157</accession>
<dbReference type="Pfam" id="PF17389">
    <property type="entry name" value="Bac_rhamnosid6H"/>
    <property type="match status" value="1"/>
</dbReference>
<protein>
    <recommendedName>
        <fullName evidence="2">alpha-L-rhamnosidase</fullName>
        <ecNumber evidence="2">3.2.1.40</ecNumber>
    </recommendedName>
</protein>
<dbReference type="PANTHER" id="PTHR33307">
    <property type="entry name" value="ALPHA-RHAMNOSIDASE (EUROFUNG)"/>
    <property type="match status" value="1"/>
</dbReference>
<dbReference type="Proteomes" id="UP000007129">
    <property type="component" value="Unassembled WGS sequence"/>
</dbReference>
<evidence type="ECO:0000313" key="9">
    <source>
        <dbReference type="Proteomes" id="UP000007129"/>
    </source>
</evidence>
<evidence type="ECO:0000313" key="8">
    <source>
        <dbReference type="EMBL" id="EKG20723.1"/>
    </source>
</evidence>
<dbReference type="SUPFAM" id="SSF48208">
    <property type="entry name" value="Six-hairpin glycosidases"/>
    <property type="match status" value="1"/>
</dbReference>
<reference evidence="8 9" key="1">
    <citation type="journal article" date="2012" name="BMC Genomics">
        <title>Tools to kill: Genome of one of the most destructive plant pathogenic fungi Macrophomina phaseolina.</title>
        <authorList>
            <person name="Islam M.S."/>
            <person name="Haque M.S."/>
            <person name="Islam M.M."/>
            <person name="Emdad E.M."/>
            <person name="Halim A."/>
            <person name="Hossen Q.M.M."/>
            <person name="Hossain M.Z."/>
            <person name="Ahmed B."/>
            <person name="Rahim S."/>
            <person name="Rahman M.S."/>
            <person name="Alam M.M."/>
            <person name="Hou S."/>
            <person name="Wan X."/>
            <person name="Saito J.A."/>
            <person name="Alam M."/>
        </authorList>
    </citation>
    <scope>NUCLEOTIDE SEQUENCE [LARGE SCALE GENOMIC DNA]</scope>
    <source>
        <strain evidence="8 9">MS6</strain>
    </source>
</reference>
<evidence type="ECO:0000259" key="6">
    <source>
        <dbReference type="Pfam" id="PF17389"/>
    </source>
</evidence>
<comment type="catalytic activity">
    <reaction evidence="1">
        <text>Hydrolysis of terminal non-reducing alpha-L-rhamnose residues in alpha-L-rhamnosides.</text>
        <dbReference type="EC" id="3.2.1.40"/>
    </reaction>
</comment>
<evidence type="ECO:0000256" key="1">
    <source>
        <dbReference type="ARBA" id="ARBA00001445"/>
    </source>
</evidence>
<dbReference type="EC" id="3.2.1.40" evidence="2"/>
<dbReference type="PANTHER" id="PTHR33307:SF6">
    <property type="entry name" value="ALPHA-RHAMNOSIDASE (EUROFUNG)-RELATED"/>
    <property type="match status" value="1"/>
</dbReference>
<dbReference type="Pfam" id="PF17390">
    <property type="entry name" value="Bac_rhamnosid_C"/>
    <property type="match status" value="1"/>
</dbReference>
<dbReference type="InterPro" id="IPR012341">
    <property type="entry name" value="6hp_glycosidase-like_sf"/>
</dbReference>
<evidence type="ECO:0000259" key="5">
    <source>
        <dbReference type="Pfam" id="PF08531"/>
    </source>
</evidence>
<dbReference type="InterPro" id="IPR008902">
    <property type="entry name" value="Rhamnosid_concanavalin"/>
</dbReference>
<feature type="domain" description="Alpha-L-rhamnosidase six-hairpin glycosidase" evidence="6">
    <location>
        <begin position="275"/>
        <end position="394"/>
    </location>
</feature>
<sequence length="453" mass="50286">MQDIRERYGRQLAIFGQLEVTTTDGHHVSYQTDNTWKAGTGHILSSDPKFGEHVGLLISSAAWLGGAEAGTENSRWGTVNVMLLPSVKLVAESVERVQSIKRLPAKIVSGAPSGKQIVDLDQNFAGWVKIKLRGSSGTRILLTYNEVLTKDGELDTSYICPPLKLSPQQDSVLLLDGESWAETWFTVYGFRYVETQGLDYNISTEDSVQLESGQAGRGDLQIFSATTTTMFLDCQSLFRHFLRSLSVERLSDGTIPPYIPSESSVYSGGLGSNIRIGIDKQDEYVRVISFDLVKPVDKPKAVVRLVELIEKADYHLGTGFLSTIMLLHVLKFKGRADIEFRLLLQDSKPSWLGLLEEDATTLRETWEGYDRKRNACYSHNHYAVGAFGIWLEECLAGLVPAEPRYRRIEVAPVVGGGFTYASATRDTPFGIAMSSWRVVDDVASGVHIFQFSK</sequence>
<evidence type="ECO:0000256" key="3">
    <source>
        <dbReference type="ARBA" id="ARBA00022801"/>
    </source>
</evidence>
<dbReference type="InterPro" id="IPR035396">
    <property type="entry name" value="Bac_rhamnosid6H"/>
</dbReference>
<name>K2S157_MACPH</name>
<dbReference type="Gene3D" id="2.60.120.260">
    <property type="entry name" value="Galactose-binding domain-like"/>
    <property type="match status" value="2"/>
</dbReference>
<dbReference type="Gene3D" id="2.60.420.10">
    <property type="entry name" value="Maltose phosphorylase, domain 3"/>
    <property type="match status" value="1"/>
</dbReference>
<dbReference type="InterPro" id="IPR016007">
    <property type="entry name" value="Alpha_rhamnosid"/>
</dbReference>
<dbReference type="STRING" id="1126212.K2S157"/>
<dbReference type="InterPro" id="IPR013737">
    <property type="entry name" value="Bac_rhamnosid_N"/>
</dbReference>
<evidence type="ECO:0000259" key="4">
    <source>
        <dbReference type="Pfam" id="PF05592"/>
    </source>
</evidence>
<dbReference type="VEuPathDB" id="FungiDB:MPH_01987"/>
<organism evidence="8 9">
    <name type="scientific">Macrophomina phaseolina (strain MS6)</name>
    <name type="common">Charcoal rot fungus</name>
    <dbReference type="NCBI Taxonomy" id="1126212"/>
    <lineage>
        <taxon>Eukaryota</taxon>
        <taxon>Fungi</taxon>
        <taxon>Dikarya</taxon>
        <taxon>Ascomycota</taxon>
        <taxon>Pezizomycotina</taxon>
        <taxon>Dothideomycetes</taxon>
        <taxon>Dothideomycetes incertae sedis</taxon>
        <taxon>Botryosphaeriales</taxon>
        <taxon>Botryosphaeriaceae</taxon>
        <taxon>Macrophomina</taxon>
    </lineage>
</organism>
<dbReference type="InterPro" id="IPR035398">
    <property type="entry name" value="Bac_rhamnosid_C"/>
</dbReference>
<feature type="domain" description="Alpha-L-rhamnosidase C-terminal" evidence="7">
    <location>
        <begin position="397"/>
        <end position="441"/>
    </location>
</feature>
<feature type="domain" description="Alpha-L-rhamnosidase concanavalin-like" evidence="4">
    <location>
        <begin position="112"/>
        <end position="205"/>
    </location>
</feature>
<feature type="domain" description="Bacterial alpha-L-rhamnosidase N-terminal" evidence="5">
    <location>
        <begin position="5"/>
        <end position="98"/>
    </location>
</feature>